<evidence type="ECO:0000313" key="2">
    <source>
        <dbReference type="Proteomes" id="UP001223176"/>
    </source>
</evidence>
<reference evidence="1" key="1">
    <citation type="submission" date="2023-04" db="EMBL/GenBank/DDBJ databases">
        <title>Isolation and Characterization of Novel Plasmid-specific Phages Infecting Bacteria Carrying Diverse Conjugative Plasmids.</title>
        <authorList>
            <person name="Parra B."/>
            <person name="Cockx B."/>
            <person name="Lutz V.T."/>
            <person name="Bronsted L."/>
            <person name="Smets B.F."/>
            <person name="Dechesne A."/>
        </authorList>
    </citation>
    <scope>NUCLEOTIDE SEQUENCE</scope>
</reference>
<protein>
    <submittedName>
        <fullName evidence="1">Uncharacterized protein</fullName>
    </submittedName>
</protein>
<proteinExistence type="predicted"/>
<accession>A0AAF0KYF6</accession>
<keyword evidence="2" id="KW-1185">Reference proteome</keyword>
<dbReference type="EMBL" id="OQ829281">
    <property type="protein sequence ID" value="WHS68366.1"/>
    <property type="molecule type" value="Genomic_DNA"/>
</dbReference>
<evidence type="ECO:0000313" key="1">
    <source>
        <dbReference type="EMBL" id="WHS68366.1"/>
    </source>
</evidence>
<dbReference type="Proteomes" id="UP001223176">
    <property type="component" value="Segment"/>
</dbReference>
<name>A0AAF0KYF6_9CAUD</name>
<organism evidence="1 2">
    <name type="scientific">phage PKM.Lu.22.1</name>
    <dbReference type="NCBI Taxonomy" id="3049197"/>
    <lineage>
        <taxon>Viruses</taxon>
        <taxon>Duplodnaviria</taxon>
        <taxon>Heunggongvirae</taxon>
        <taxon>Uroviricota</taxon>
        <taxon>Caudoviricetes</taxon>
        <taxon>Grimontviridae</taxon>
    </lineage>
</organism>
<sequence>MFGTSGTKSWGDTKRHGKNELAFPSMGKLVAFELIRAGDFFMVDGKLYLKINLTESVEIPQGSEPIIGTSNFTGDPCRVVNVRIQILE</sequence>